<dbReference type="Proteomes" id="UP000192761">
    <property type="component" value="Unassembled WGS sequence"/>
</dbReference>
<sequence length="688" mass="73669">MSSLKTKITLCAAVLSIAVVLSLGFAQLHLIRNKVGEVLASQQYGLASTAAHNLDQRLQLTQSMLAGVAELLSQQLAAGKVDYNQFLHERPALAATFDDVMIFAPDGQLLGRNPLPDAPPVSDIATLAHFRQTLGSNKPVISAPYLAGAARIPQIMFTAPVRDRQGRLLAVIGCSFNLLKPNLIGAIGQSRIGKTGYLFLMTGSGTIISHPDAGTLLRNVDSFTQAAPNVAAQGLQQADGTHEGPGLDGGSVLASFARMQQANWRMVAVLPTGEAYAPIREAQQRLIIALAAASLVALLGAWLLMRWLMTPLLQLRDGITRQHAALGAYEPIALPDRQDEIGAVAEAFNKLMADQVHMQDALFAEKERLQITLRAISDPVLTTDAQGRIDYLNPAAERLTGWMLHDARGKDFITVAPLQDEVHGEAVDSPAQLALQQNRALMLEGHALPRRNDGALLAVDTSAAPIHDAEGRIVGIVLVLQDVTHRRQIARQVKWEASHDALTGLPNRREFEAQMADAVTRARRNGDLAALLLIDLDQFKPVNDLGGHAAGDALLVQIARLMAAQVRSRDVVARLGGDEFAVLLNDCAPEKAAQVAEKLRLAVAAQPFVCEARSYAVTTSIGIATISQDSASTDALRHADQACYAAKAAGRNRVMVYREDAMPTTSTPVPAGSIAEGLERDADEAAQD</sequence>
<dbReference type="OrthoDB" id="8929028at2"/>
<evidence type="ECO:0000256" key="3">
    <source>
        <dbReference type="ARBA" id="ARBA00022692"/>
    </source>
</evidence>
<evidence type="ECO:0000259" key="10">
    <source>
        <dbReference type="PROSITE" id="PS50887"/>
    </source>
</evidence>
<evidence type="ECO:0000313" key="11">
    <source>
        <dbReference type="EMBL" id="SMC28792.1"/>
    </source>
</evidence>
<gene>
    <name evidence="11" type="ORF">SAMN02745857_03411</name>
</gene>
<dbReference type="InterPro" id="IPR013656">
    <property type="entry name" value="PAS_4"/>
</dbReference>
<evidence type="ECO:0000259" key="8">
    <source>
        <dbReference type="PROSITE" id="PS50112"/>
    </source>
</evidence>
<dbReference type="CDD" id="cd18773">
    <property type="entry name" value="PDC1_HK_sensor"/>
    <property type="match status" value="1"/>
</dbReference>
<dbReference type="InterPro" id="IPR033479">
    <property type="entry name" value="dCache_1"/>
</dbReference>
<evidence type="ECO:0000256" key="5">
    <source>
        <dbReference type="ARBA" id="ARBA00023136"/>
    </source>
</evidence>
<evidence type="ECO:0000259" key="9">
    <source>
        <dbReference type="PROSITE" id="PS50113"/>
    </source>
</evidence>
<dbReference type="AlphaFoldDB" id="A0A1W1XY13"/>
<keyword evidence="2" id="KW-1003">Cell membrane</keyword>
<dbReference type="RefSeq" id="WP_084092364.1">
    <property type="nucleotide sequence ID" value="NZ_FWXD01000025.1"/>
</dbReference>
<dbReference type="STRING" id="1121001.SAMN02745857_03411"/>
<feature type="domain" description="PAC" evidence="9">
    <location>
        <begin position="441"/>
        <end position="495"/>
    </location>
</feature>
<evidence type="ECO:0000256" key="1">
    <source>
        <dbReference type="ARBA" id="ARBA00004651"/>
    </source>
</evidence>
<feature type="region of interest" description="Disordered" evidence="6">
    <location>
        <begin position="663"/>
        <end position="688"/>
    </location>
</feature>
<dbReference type="SMART" id="SM00267">
    <property type="entry name" value="GGDEF"/>
    <property type="match status" value="1"/>
</dbReference>
<dbReference type="SUPFAM" id="SSF55785">
    <property type="entry name" value="PYP-like sensor domain (PAS domain)"/>
    <property type="match status" value="1"/>
</dbReference>
<dbReference type="NCBIfam" id="TIGR00254">
    <property type="entry name" value="GGDEF"/>
    <property type="match status" value="1"/>
</dbReference>
<protein>
    <submittedName>
        <fullName evidence="11">PAS domain S-box-containing protein/diguanylate cyclase (GGDEF) domain-containing protein</fullName>
    </submittedName>
</protein>
<dbReference type="PROSITE" id="PS50113">
    <property type="entry name" value="PAC"/>
    <property type="match status" value="1"/>
</dbReference>
<dbReference type="Pfam" id="PF00990">
    <property type="entry name" value="GGDEF"/>
    <property type="match status" value="1"/>
</dbReference>
<dbReference type="Gene3D" id="3.30.70.270">
    <property type="match status" value="1"/>
</dbReference>
<evidence type="ECO:0000256" key="2">
    <source>
        <dbReference type="ARBA" id="ARBA00022475"/>
    </source>
</evidence>
<dbReference type="InterPro" id="IPR043128">
    <property type="entry name" value="Rev_trsase/Diguanyl_cyclase"/>
</dbReference>
<dbReference type="InterPro" id="IPR001610">
    <property type="entry name" value="PAC"/>
</dbReference>
<dbReference type="SMART" id="SM00086">
    <property type="entry name" value="PAC"/>
    <property type="match status" value="1"/>
</dbReference>
<dbReference type="InterPro" id="IPR000014">
    <property type="entry name" value="PAS"/>
</dbReference>
<dbReference type="Pfam" id="PF08448">
    <property type="entry name" value="PAS_4"/>
    <property type="match status" value="1"/>
</dbReference>
<dbReference type="FunFam" id="3.30.70.270:FF:000001">
    <property type="entry name" value="Diguanylate cyclase domain protein"/>
    <property type="match status" value="1"/>
</dbReference>
<keyword evidence="3 7" id="KW-0812">Transmembrane</keyword>
<dbReference type="PANTHER" id="PTHR44757">
    <property type="entry name" value="DIGUANYLATE CYCLASE DGCP"/>
    <property type="match status" value="1"/>
</dbReference>
<feature type="domain" description="GGDEF" evidence="10">
    <location>
        <begin position="527"/>
        <end position="659"/>
    </location>
</feature>
<dbReference type="InterPro" id="IPR029787">
    <property type="entry name" value="Nucleotide_cyclase"/>
</dbReference>
<organism evidence="11 12">
    <name type="scientific">Andreprevotia lacus DSM 23236</name>
    <dbReference type="NCBI Taxonomy" id="1121001"/>
    <lineage>
        <taxon>Bacteria</taxon>
        <taxon>Pseudomonadati</taxon>
        <taxon>Pseudomonadota</taxon>
        <taxon>Betaproteobacteria</taxon>
        <taxon>Neisseriales</taxon>
        <taxon>Chitinibacteraceae</taxon>
        <taxon>Andreprevotia</taxon>
    </lineage>
</organism>
<dbReference type="SUPFAM" id="SSF55073">
    <property type="entry name" value="Nucleotide cyclase"/>
    <property type="match status" value="1"/>
</dbReference>
<name>A0A1W1XY13_9NEIS</name>
<dbReference type="GO" id="GO:0005886">
    <property type="term" value="C:plasma membrane"/>
    <property type="evidence" value="ECO:0007669"/>
    <property type="project" value="UniProtKB-SubCell"/>
</dbReference>
<dbReference type="NCBIfam" id="TIGR00229">
    <property type="entry name" value="sensory_box"/>
    <property type="match status" value="1"/>
</dbReference>
<evidence type="ECO:0000256" key="6">
    <source>
        <dbReference type="SAM" id="MobiDB-lite"/>
    </source>
</evidence>
<dbReference type="InterPro" id="IPR000160">
    <property type="entry name" value="GGDEF_dom"/>
</dbReference>
<feature type="domain" description="PAS" evidence="8">
    <location>
        <begin position="365"/>
        <end position="425"/>
    </location>
</feature>
<keyword evidence="5 7" id="KW-0472">Membrane</keyword>
<dbReference type="InterPro" id="IPR035965">
    <property type="entry name" value="PAS-like_dom_sf"/>
</dbReference>
<dbReference type="InterPro" id="IPR052155">
    <property type="entry name" value="Biofilm_reg_signaling"/>
</dbReference>
<dbReference type="PROSITE" id="PS50112">
    <property type="entry name" value="PAS"/>
    <property type="match status" value="1"/>
</dbReference>
<proteinExistence type="predicted"/>
<dbReference type="GO" id="GO:0003824">
    <property type="term" value="F:catalytic activity"/>
    <property type="evidence" value="ECO:0007669"/>
    <property type="project" value="UniProtKB-ARBA"/>
</dbReference>
<dbReference type="CDD" id="cd00130">
    <property type="entry name" value="PAS"/>
    <property type="match status" value="1"/>
</dbReference>
<accession>A0A1W1XY13</accession>
<dbReference type="InterPro" id="IPR000700">
    <property type="entry name" value="PAS-assoc_C"/>
</dbReference>
<keyword evidence="12" id="KW-1185">Reference proteome</keyword>
<evidence type="ECO:0000256" key="7">
    <source>
        <dbReference type="SAM" id="Phobius"/>
    </source>
</evidence>
<dbReference type="CDD" id="cd12912">
    <property type="entry name" value="PDC2_MCP_like"/>
    <property type="match status" value="1"/>
</dbReference>
<dbReference type="Pfam" id="PF02743">
    <property type="entry name" value="dCache_1"/>
    <property type="match status" value="1"/>
</dbReference>
<comment type="subcellular location">
    <subcellularLocation>
        <location evidence="1">Cell membrane</location>
        <topology evidence="1">Multi-pass membrane protein</topology>
    </subcellularLocation>
</comment>
<dbReference type="CDD" id="cd01949">
    <property type="entry name" value="GGDEF"/>
    <property type="match status" value="1"/>
</dbReference>
<dbReference type="PANTHER" id="PTHR44757:SF4">
    <property type="entry name" value="DIGUANYLATE CYCLASE DGCE-RELATED"/>
    <property type="match status" value="1"/>
</dbReference>
<keyword evidence="4 7" id="KW-1133">Transmembrane helix</keyword>
<dbReference type="Gene3D" id="3.30.450.20">
    <property type="entry name" value="PAS domain"/>
    <property type="match status" value="2"/>
</dbReference>
<dbReference type="SMART" id="SM00091">
    <property type="entry name" value="PAS"/>
    <property type="match status" value="1"/>
</dbReference>
<dbReference type="Gene3D" id="6.10.340.10">
    <property type="match status" value="1"/>
</dbReference>
<evidence type="ECO:0000313" key="12">
    <source>
        <dbReference type="Proteomes" id="UP000192761"/>
    </source>
</evidence>
<dbReference type="EMBL" id="FWXD01000025">
    <property type="protein sequence ID" value="SMC28792.1"/>
    <property type="molecule type" value="Genomic_DNA"/>
</dbReference>
<dbReference type="PROSITE" id="PS50887">
    <property type="entry name" value="GGDEF"/>
    <property type="match status" value="1"/>
</dbReference>
<feature type="transmembrane region" description="Helical" evidence="7">
    <location>
        <begin position="286"/>
        <end position="305"/>
    </location>
</feature>
<reference evidence="11 12" key="1">
    <citation type="submission" date="2017-04" db="EMBL/GenBank/DDBJ databases">
        <authorList>
            <person name="Afonso C.L."/>
            <person name="Miller P.J."/>
            <person name="Scott M.A."/>
            <person name="Spackman E."/>
            <person name="Goraichik I."/>
            <person name="Dimitrov K.M."/>
            <person name="Suarez D.L."/>
            <person name="Swayne D.E."/>
        </authorList>
    </citation>
    <scope>NUCLEOTIDE SEQUENCE [LARGE SCALE GENOMIC DNA]</scope>
    <source>
        <strain evidence="11 12">DSM 23236</strain>
    </source>
</reference>
<evidence type="ECO:0000256" key="4">
    <source>
        <dbReference type="ARBA" id="ARBA00022989"/>
    </source>
</evidence>